<comment type="subcellular location">
    <subcellularLocation>
        <location evidence="1">Cell junction</location>
        <location evidence="1">Gap junction</location>
    </subcellularLocation>
    <subcellularLocation>
        <location evidence="2 12">Cell membrane</location>
        <topology evidence="2 12">Multi-pass membrane protein</topology>
    </subcellularLocation>
</comment>
<reference evidence="13 14" key="1">
    <citation type="journal article" date="2022" name="Nat. Ecol. Evol.">
        <title>A masculinizing supergene underlies an exaggerated male reproductive morph in a spider.</title>
        <authorList>
            <person name="Hendrickx F."/>
            <person name="De Corte Z."/>
            <person name="Sonet G."/>
            <person name="Van Belleghem S.M."/>
            <person name="Kostlbacher S."/>
            <person name="Vangestel C."/>
        </authorList>
    </citation>
    <scope>NUCLEOTIDE SEQUENCE [LARGE SCALE GENOMIC DNA]</scope>
    <source>
        <strain evidence="13">W744_W776</strain>
    </source>
</reference>
<evidence type="ECO:0000313" key="14">
    <source>
        <dbReference type="Proteomes" id="UP000827092"/>
    </source>
</evidence>
<evidence type="ECO:0000256" key="11">
    <source>
        <dbReference type="ARBA" id="ARBA00023303"/>
    </source>
</evidence>
<evidence type="ECO:0000256" key="3">
    <source>
        <dbReference type="ARBA" id="ARBA00022448"/>
    </source>
</evidence>
<keyword evidence="7" id="KW-0965">Cell junction</keyword>
<comment type="similarity">
    <text evidence="12">Belongs to the pannexin family.</text>
</comment>
<dbReference type="Pfam" id="PF00876">
    <property type="entry name" value="Innexin"/>
    <property type="match status" value="1"/>
</dbReference>
<evidence type="ECO:0000256" key="1">
    <source>
        <dbReference type="ARBA" id="ARBA00004610"/>
    </source>
</evidence>
<comment type="caution">
    <text evidence="13">The sequence shown here is derived from an EMBL/GenBank/DDBJ whole genome shotgun (WGS) entry which is preliminary data.</text>
</comment>
<protein>
    <recommendedName>
        <fullName evidence="12">Innexin</fullName>
    </recommendedName>
</protein>
<keyword evidence="14" id="KW-1185">Reference proteome</keyword>
<keyword evidence="3 12" id="KW-0813">Transport</keyword>
<keyword evidence="11 12" id="KW-0407">Ion channel</keyword>
<evidence type="ECO:0000256" key="12">
    <source>
        <dbReference type="RuleBase" id="RU010713"/>
    </source>
</evidence>
<keyword evidence="8 12" id="KW-1133">Transmembrane helix</keyword>
<evidence type="ECO:0000256" key="5">
    <source>
        <dbReference type="ARBA" id="ARBA00022692"/>
    </source>
</evidence>
<dbReference type="PANTHER" id="PTHR11893:SF40">
    <property type="entry name" value="INNEXIN SHAKING-B"/>
    <property type="match status" value="1"/>
</dbReference>
<keyword evidence="9 12" id="KW-0406">Ion transport</keyword>
<organism evidence="13 14">
    <name type="scientific">Oedothorax gibbosus</name>
    <dbReference type="NCBI Taxonomy" id="931172"/>
    <lineage>
        <taxon>Eukaryota</taxon>
        <taxon>Metazoa</taxon>
        <taxon>Ecdysozoa</taxon>
        <taxon>Arthropoda</taxon>
        <taxon>Chelicerata</taxon>
        <taxon>Arachnida</taxon>
        <taxon>Araneae</taxon>
        <taxon>Araneomorphae</taxon>
        <taxon>Entelegynae</taxon>
        <taxon>Araneoidea</taxon>
        <taxon>Linyphiidae</taxon>
        <taxon>Erigoninae</taxon>
        <taxon>Oedothorax</taxon>
    </lineage>
</organism>
<dbReference type="GO" id="GO:0005921">
    <property type="term" value="C:gap junction"/>
    <property type="evidence" value="ECO:0007669"/>
    <property type="project" value="UniProtKB-SubCell"/>
</dbReference>
<evidence type="ECO:0000256" key="6">
    <source>
        <dbReference type="ARBA" id="ARBA00022868"/>
    </source>
</evidence>
<comment type="caution">
    <text evidence="12">Lacks conserved residue(s) required for the propagation of feature annotation.</text>
</comment>
<dbReference type="InterPro" id="IPR000990">
    <property type="entry name" value="Innexin"/>
</dbReference>
<dbReference type="Proteomes" id="UP000827092">
    <property type="component" value="Unassembled WGS sequence"/>
</dbReference>
<evidence type="ECO:0000256" key="9">
    <source>
        <dbReference type="ARBA" id="ARBA00023065"/>
    </source>
</evidence>
<evidence type="ECO:0000256" key="7">
    <source>
        <dbReference type="ARBA" id="ARBA00022949"/>
    </source>
</evidence>
<feature type="transmembrane region" description="Helical" evidence="12">
    <location>
        <begin position="182"/>
        <end position="205"/>
    </location>
</feature>
<proteinExistence type="inferred from homology"/>
<evidence type="ECO:0000256" key="2">
    <source>
        <dbReference type="ARBA" id="ARBA00004651"/>
    </source>
</evidence>
<evidence type="ECO:0000256" key="4">
    <source>
        <dbReference type="ARBA" id="ARBA00022475"/>
    </source>
</evidence>
<dbReference type="GO" id="GO:0005243">
    <property type="term" value="F:gap junction channel activity"/>
    <property type="evidence" value="ECO:0007669"/>
    <property type="project" value="TreeGrafter"/>
</dbReference>
<name>A0AAV6VS64_9ARAC</name>
<dbReference type="PANTHER" id="PTHR11893">
    <property type="entry name" value="INNEXIN"/>
    <property type="match status" value="1"/>
</dbReference>
<dbReference type="PRINTS" id="PR01262">
    <property type="entry name" value="INNEXIN"/>
</dbReference>
<evidence type="ECO:0000313" key="13">
    <source>
        <dbReference type="EMBL" id="KAG8199544.1"/>
    </source>
</evidence>
<dbReference type="GO" id="GO:0005886">
    <property type="term" value="C:plasma membrane"/>
    <property type="evidence" value="ECO:0007669"/>
    <property type="project" value="UniProtKB-SubCell"/>
</dbReference>
<accession>A0AAV6VS64</accession>
<feature type="transmembrane region" description="Helical" evidence="12">
    <location>
        <begin position="111"/>
        <end position="128"/>
    </location>
</feature>
<keyword evidence="5 12" id="KW-0812">Transmembrane</keyword>
<sequence>MSIMIHALSTLKGLIKSKKLHIDHWAFRLHYRATVLILFLSCVLVSTKQYAGEPIKCSSGITQESSLIDTYCFVTTTYIVKKALNLTPSEGAPHPGIYPSQNPEDFRQITYYQWLVFILLIQAIFFYFPHWLWKMWEDGEISSLLERDQKFLPKEEQVKVRDIIVEHLRCKWSKSSSYFGKYLVCELLCLANLFGQIALLDAVFFNEYLYYGFEVLAYFNSSPGSMVSPFLRIFPKVTSCIYRYFGSSGKLESQSFLCVLAVNVINEKIFLLLWFWFVFLAFFTIFMLVFKVALFTISSFRISVLSYRFPSTRRDDLQLVIETGNLSNFLFLYLLGENMNESSFSEVMEYFSTVQRGKIN</sequence>
<evidence type="ECO:0000256" key="10">
    <source>
        <dbReference type="ARBA" id="ARBA00023136"/>
    </source>
</evidence>
<dbReference type="EMBL" id="JAFNEN010000026">
    <property type="protein sequence ID" value="KAG8199544.1"/>
    <property type="molecule type" value="Genomic_DNA"/>
</dbReference>
<dbReference type="AlphaFoldDB" id="A0AAV6VS64"/>
<dbReference type="GO" id="GO:0034220">
    <property type="term" value="P:monoatomic ion transmembrane transport"/>
    <property type="evidence" value="ECO:0007669"/>
    <property type="project" value="UniProtKB-KW"/>
</dbReference>
<keyword evidence="4" id="KW-1003">Cell membrane</keyword>
<evidence type="ECO:0000256" key="8">
    <source>
        <dbReference type="ARBA" id="ARBA00022989"/>
    </source>
</evidence>
<keyword evidence="10 12" id="KW-0472">Membrane</keyword>
<gene>
    <name evidence="12" type="primary">inx</name>
    <name evidence="13" type="ORF">JTE90_009385</name>
</gene>
<comment type="function">
    <text evidence="12">Structural component of the gap junctions.</text>
</comment>
<keyword evidence="6" id="KW-0303">Gap junction</keyword>
<dbReference type="PROSITE" id="PS51013">
    <property type="entry name" value="PANNEXIN"/>
    <property type="match status" value="1"/>
</dbReference>
<feature type="transmembrane region" description="Helical" evidence="12">
    <location>
        <begin position="273"/>
        <end position="297"/>
    </location>
</feature>